<evidence type="ECO:0000313" key="2">
    <source>
        <dbReference type="Proteomes" id="UP000184442"/>
    </source>
</evidence>
<gene>
    <name evidence="1" type="ORF">SAMN02745176_02322</name>
</gene>
<reference evidence="1 2" key="1">
    <citation type="submission" date="2016-11" db="EMBL/GenBank/DDBJ databases">
        <authorList>
            <person name="Jaros S."/>
            <person name="Januszkiewicz K."/>
            <person name="Wedrychowicz H."/>
        </authorList>
    </citation>
    <scope>NUCLEOTIDE SEQUENCE [LARGE SCALE GENOMIC DNA]</scope>
    <source>
        <strain evidence="1 2">DSM 19022</strain>
    </source>
</reference>
<dbReference type="OrthoDB" id="9764501at2"/>
<name>A0A1M6GDI1_9FIRM</name>
<organism evidence="1 2">
    <name type="scientific">Lutispora thermophila DSM 19022</name>
    <dbReference type="NCBI Taxonomy" id="1122184"/>
    <lineage>
        <taxon>Bacteria</taxon>
        <taxon>Bacillati</taxon>
        <taxon>Bacillota</taxon>
        <taxon>Clostridia</taxon>
        <taxon>Lutisporales</taxon>
        <taxon>Lutisporaceae</taxon>
        <taxon>Lutispora</taxon>
    </lineage>
</organism>
<proteinExistence type="predicted"/>
<keyword evidence="2" id="KW-1185">Reference proteome</keyword>
<accession>A0A1M6GDI1</accession>
<dbReference type="RefSeq" id="WP_073026367.1">
    <property type="nucleotide sequence ID" value="NZ_FQZS01000015.1"/>
</dbReference>
<dbReference type="EMBL" id="FQZS01000015">
    <property type="protein sequence ID" value="SHJ07930.1"/>
    <property type="molecule type" value="Genomic_DNA"/>
</dbReference>
<dbReference type="AlphaFoldDB" id="A0A1M6GDI1"/>
<evidence type="ECO:0000313" key="1">
    <source>
        <dbReference type="EMBL" id="SHJ07930.1"/>
    </source>
</evidence>
<sequence length="334" mass="39283">MNTRIWCEFAKPLDVCSSHILEVFKDHDVSLNYRLGYGEDSPDFYKMLEIYNRNHVPVSIWATLSDDMGYWINERNAMNFYDYIKKLLGEIDKRGLSIKGFCIDMESPIEDVRRIASPRHKLEPLIAYGKMLTSNLNKKRFRNSLNVLKEAAAYIKEKGLEGYATCIRHSYYDLRFGSEIMQNALEIPVFQVPWDKYNLMYYATMMRNELGKYKKVNVDYLIYHQVSYLKEILKDKLAVSVGLTNIGKLGNEPYYESLDEFEKDIGILKKCGVEDFSLFSLDGIMNDRSRLEDYLIRMKRAKPHKPEPCPRVHRNEALLGFMMNLGKIYYQLRR</sequence>
<dbReference type="Proteomes" id="UP000184442">
    <property type="component" value="Unassembled WGS sequence"/>
</dbReference>
<protein>
    <submittedName>
        <fullName evidence="1">Uncharacterized protein</fullName>
    </submittedName>
</protein>